<evidence type="ECO:0000313" key="3">
    <source>
        <dbReference type="Proteomes" id="UP001054945"/>
    </source>
</evidence>
<feature type="transmembrane region" description="Helical" evidence="1">
    <location>
        <begin position="186"/>
        <end position="207"/>
    </location>
</feature>
<name>A0AAV4XJJ9_CAEEX</name>
<evidence type="ECO:0000256" key="1">
    <source>
        <dbReference type="SAM" id="Phobius"/>
    </source>
</evidence>
<protein>
    <recommendedName>
        <fullName evidence="4">Odorant receptor</fullName>
    </recommendedName>
</protein>
<organism evidence="2 3">
    <name type="scientific">Caerostris extrusa</name>
    <name type="common">Bark spider</name>
    <name type="synonym">Caerostris bankana</name>
    <dbReference type="NCBI Taxonomy" id="172846"/>
    <lineage>
        <taxon>Eukaryota</taxon>
        <taxon>Metazoa</taxon>
        <taxon>Ecdysozoa</taxon>
        <taxon>Arthropoda</taxon>
        <taxon>Chelicerata</taxon>
        <taxon>Arachnida</taxon>
        <taxon>Araneae</taxon>
        <taxon>Araneomorphae</taxon>
        <taxon>Entelegynae</taxon>
        <taxon>Araneoidea</taxon>
        <taxon>Araneidae</taxon>
        <taxon>Caerostris</taxon>
    </lineage>
</organism>
<reference evidence="2 3" key="1">
    <citation type="submission" date="2021-06" db="EMBL/GenBank/DDBJ databases">
        <title>Caerostris extrusa draft genome.</title>
        <authorList>
            <person name="Kono N."/>
            <person name="Arakawa K."/>
        </authorList>
    </citation>
    <scope>NUCLEOTIDE SEQUENCE [LARGE SCALE GENOMIC DNA]</scope>
</reference>
<dbReference type="AlphaFoldDB" id="A0AAV4XJJ9"/>
<dbReference type="Proteomes" id="UP001054945">
    <property type="component" value="Unassembled WGS sequence"/>
</dbReference>
<proteinExistence type="predicted"/>
<evidence type="ECO:0008006" key="4">
    <source>
        <dbReference type="Google" id="ProtNLM"/>
    </source>
</evidence>
<feature type="transmembrane region" description="Helical" evidence="1">
    <location>
        <begin position="113"/>
        <end position="146"/>
    </location>
</feature>
<sequence length="320" mass="37926">MQILWQYFISSYKDEWAALIVAFLQLWIYISVFRSRTKIRLLTEELFKISNMLRVFTIQKKKMLKIYISMYCSFVAFMTVFFEVTLFSTGLIAHEQHKLRNSELVPAHLKEHSVVILNFSFSFITFVGNGTFAALPGYYCFVCYCMKQFLSHFKLKSKVLTAHQDYQRILEIYKEMNETMIMIDTFLSLPIFISVFIILESLFWYGYSFAFPLDVSYETEIFVSMGFLQYFLLLLITLIPAAAANQAAAMAREIVLSLPAWFPKRYSIIKHRVRRKFLQKTVLTLWKIYRIDKSFTHQCYRHSNFLWNSGGHSRKCPEFK</sequence>
<keyword evidence="1" id="KW-0472">Membrane</keyword>
<comment type="caution">
    <text evidence="2">The sequence shown here is derived from an EMBL/GenBank/DDBJ whole genome shotgun (WGS) entry which is preliminary data.</text>
</comment>
<keyword evidence="1" id="KW-1133">Transmembrane helix</keyword>
<accession>A0AAV4XJJ9</accession>
<feature type="transmembrane region" description="Helical" evidence="1">
    <location>
        <begin position="16"/>
        <end position="33"/>
    </location>
</feature>
<dbReference type="EMBL" id="BPLR01000386">
    <property type="protein sequence ID" value="GIY94400.1"/>
    <property type="molecule type" value="Genomic_DNA"/>
</dbReference>
<keyword evidence="1" id="KW-0812">Transmembrane</keyword>
<evidence type="ECO:0000313" key="2">
    <source>
        <dbReference type="EMBL" id="GIY94400.1"/>
    </source>
</evidence>
<feature type="transmembrane region" description="Helical" evidence="1">
    <location>
        <begin position="227"/>
        <end position="244"/>
    </location>
</feature>
<feature type="transmembrane region" description="Helical" evidence="1">
    <location>
        <begin position="68"/>
        <end position="93"/>
    </location>
</feature>
<keyword evidence="3" id="KW-1185">Reference proteome</keyword>
<gene>
    <name evidence="2" type="primary">AVEN_165585_1</name>
    <name evidence="2" type="ORF">CEXT_369331</name>
</gene>